<keyword evidence="8" id="KW-0961">Cell wall biogenesis/degradation</keyword>
<dbReference type="SUPFAM" id="SSF51126">
    <property type="entry name" value="Pectin lyase-like"/>
    <property type="match status" value="1"/>
</dbReference>
<dbReference type="PANTHER" id="PTHR31736">
    <property type="match status" value="1"/>
</dbReference>
<comment type="subcellular location">
    <subcellularLocation>
        <location evidence="1">Secreted</location>
    </subcellularLocation>
</comment>
<evidence type="ECO:0000313" key="11">
    <source>
        <dbReference type="EMBL" id="CAE6475266.1"/>
    </source>
</evidence>
<keyword evidence="3" id="KW-0964">Secreted</keyword>
<evidence type="ECO:0000256" key="7">
    <source>
        <dbReference type="ARBA" id="ARBA00023295"/>
    </source>
</evidence>
<evidence type="ECO:0000256" key="1">
    <source>
        <dbReference type="ARBA" id="ARBA00004613"/>
    </source>
</evidence>
<dbReference type="InterPro" id="IPR000743">
    <property type="entry name" value="Glyco_hydro_28"/>
</dbReference>
<evidence type="ECO:0000256" key="8">
    <source>
        <dbReference type="ARBA" id="ARBA00023316"/>
    </source>
</evidence>
<evidence type="ECO:0000256" key="6">
    <source>
        <dbReference type="ARBA" id="ARBA00023180"/>
    </source>
</evidence>
<evidence type="ECO:0000256" key="2">
    <source>
        <dbReference type="ARBA" id="ARBA00008834"/>
    </source>
</evidence>
<accession>A0A8H3C5E3</accession>
<dbReference type="GO" id="GO:0004650">
    <property type="term" value="F:polygalacturonase activity"/>
    <property type="evidence" value="ECO:0007669"/>
    <property type="project" value="InterPro"/>
</dbReference>
<dbReference type="InterPro" id="IPR011050">
    <property type="entry name" value="Pectin_lyase_fold/virulence"/>
</dbReference>
<comment type="similarity">
    <text evidence="2 9">Belongs to the glycosyl hydrolase 28 family.</text>
</comment>
<reference evidence="11" key="1">
    <citation type="submission" date="2021-01" db="EMBL/GenBank/DDBJ databases">
        <authorList>
            <person name="Kaushik A."/>
        </authorList>
    </citation>
    <scope>NUCLEOTIDE SEQUENCE</scope>
    <source>
        <strain evidence="11">AG6-10EEA</strain>
    </source>
</reference>
<evidence type="ECO:0000256" key="3">
    <source>
        <dbReference type="ARBA" id="ARBA00022525"/>
    </source>
</evidence>
<keyword evidence="5 9" id="KW-0378">Hydrolase</keyword>
<dbReference type="PANTHER" id="PTHR31736:SF8">
    <property type="entry name" value="PUTATIVE (AFU_ORTHOLOGUE AFUA_7G06410)-RELATED"/>
    <property type="match status" value="1"/>
</dbReference>
<evidence type="ECO:0000256" key="10">
    <source>
        <dbReference type="SAM" id="SignalP"/>
    </source>
</evidence>
<comment type="caution">
    <text evidence="11">The sequence shown here is derived from an EMBL/GenBank/DDBJ whole genome shotgun (WGS) entry which is preliminary data.</text>
</comment>
<dbReference type="Pfam" id="PF00295">
    <property type="entry name" value="Glyco_hydro_28"/>
    <property type="match status" value="1"/>
</dbReference>
<dbReference type="EMBL" id="CAJMXA010002074">
    <property type="protein sequence ID" value="CAE6475266.1"/>
    <property type="molecule type" value="Genomic_DNA"/>
</dbReference>
<evidence type="ECO:0000256" key="5">
    <source>
        <dbReference type="ARBA" id="ARBA00022801"/>
    </source>
</evidence>
<keyword evidence="7 9" id="KW-0326">Glycosidase</keyword>
<name>A0A8H3C5E3_9AGAM</name>
<dbReference type="GO" id="GO:0071555">
    <property type="term" value="P:cell wall organization"/>
    <property type="evidence" value="ECO:0007669"/>
    <property type="project" value="UniProtKB-KW"/>
</dbReference>
<proteinExistence type="inferred from homology"/>
<keyword evidence="4 10" id="KW-0732">Signal</keyword>
<dbReference type="GO" id="GO:0005576">
    <property type="term" value="C:extracellular region"/>
    <property type="evidence" value="ECO:0007669"/>
    <property type="project" value="UniProtKB-SubCell"/>
</dbReference>
<evidence type="ECO:0000256" key="9">
    <source>
        <dbReference type="RuleBase" id="RU361169"/>
    </source>
</evidence>
<evidence type="ECO:0008006" key="13">
    <source>
        <dbReference type="Google" id="ProtNLM"/>
    </source>
</evidence>
<organism evidence="11 12">
    <name type="scientific">Rhizoctonia solani</name>
    <dbReference type="NCBI Taxonomy" id="456999"/>
    <lineage>
        <taxon>Eukaryota</taxon>
        <taxon>Fungi</taxon>
        <taxon>Dikarya</taxon>
        <taxon>Basidiomycota</taxon>
        <taxon>Agaricomycotina</taxon>
        <taxon>Agaricomycetes</taxon>
        <taxon>Cantharellales</taxon>
        <taxon>Ceratobasidiaceae</taxon>
        <taxon>Rhizoctonia</taxon>
    </lineage>
</organism>
<evidence type="ECO:0000256" key="4">
    <source>
        <dbReference type="ARBA" id="ARBA00022729"/>
    </source>
</evidence>
<keyword evidence="6" id="KW-0325">Glycoprotein</keyword>
<dbReference type="GO" id="GO:0005975">
    <property type="term" value="P:carbohydrate metabolic process"/>
    <property type="evidence" value="ECO:0007669"/>
    <property type="project" value="InterPro"/>
</dbReference>
<dbReference type="Proteomes" id="UP000663853">
    <property type="component" value="Unassembled WGS sequence"/>
</dbReference>
<evidence type="ECO:0000313" key="12">
    <source>
        <dbReference type="Proteomes" id="UP000663853"/>
    </source>
</evidence>
<dbReference type="AlphaFoldDB" id="A0A8H3C5E3"/>
<dbReference type="InterPro" id="IPR012334">
    <property type="entry name" value="Pectin_lyas_fold"/>
</dbReference>
<gene>
    <name evidence="11" type="ORF">RDB_LOCUS80226</name>
</gene>
<sequence>MLVTRLLQCSLVAYLWGLTRAGHMSRKGSKCIITPGGEGMDDSQAILDAFSQCGHNGHIEFQNATYHIERVMNTTGLHNCVVDIKGTLLWGTDIQYWLNNSLPLGYQNQSSAWFLGGTNLRVRGFGYGTIDGNGQASQVSLFYCVSPEIDKLLNNRFGVSNLAGKPMSLTIWKTKNSVFEGLRFLQSQMWTMTIIHSEDLLLENIFVSSRSNNSNPARNTDGADTIASNRITFRGWEVDNGGGSISIKANSTNILMENMVLREGLGIAMGSIGQYNGVYEYIENILARNITCLGTRYAGYIKTWTGIQQNYPPNGGGGGTGVVRNVTWKDFHLVDVYQQPVQVTQCTSFSGATGGCDTSTLQISDITWGPMTGNITYNILARIQCSGAAPCQNLRFDGMDGVKVNGTGARIKCSNVATPIGFNCTEGL</sequence>
<protein>
    <recommendedName>
        <fullName evidence="13">Alpha-L-rhamnosidase rgxB</fullName>
    </recommendedName>
</protein>
<feature type="chain" id="PRO_5034401048" description="Alpha-L-rhamnosidase rgxB" evidence="10">
    <location>
        <begin position="22"/>
        <end position="428"/>
    </location>
</feature>
<feature type="signal peptide" evidence="10">
    <location>
        <begin position="1"/>
        <end position="21"/>
    </location>
</feature>
<dbReference type="Gene3D" id="2.160.20.10">
    <property type="entry name" value="Single-stranded right-handed beta-helix, Pectin lyase-like"/>
    <property type="match status" value="1"/>
</dbReference>